<gene>
    <name evidence="4" type="ORF">FGU71_02985</name>
</gene>
<dbReference type="OrthoDB" id="7425333at2"/>
<evidence type="ECO:0000256" key="2">
    <source>
        <dbReference type="ARBA" id="ARBA00023163"/>
    </source>
</evidence>
<dbReference type="PROSITE" id="PS01124">
    <property type="entry name" value="HTH_ARAC_FAMILY_2"/>
    <property type="match status" value="1"/>
</dbReference>
<evidence type="ECO:0000256" key="1">
    <source>
        <dbReference type="ARBA" id="ARBA00023015"/>
    </source>
</evidence>
<comment type="caution">
    <text evidence="4">The sequence shown here is derived from an EMBL/GenBank/DDBJ whole genome shotgun (WGS) entry which is preliminary data.</text>
</comment>
<dbReference type="AlphaFoldDB" id="A0A547PA56"/>
<dbReference type="EMBL" id="VHJK01000001">
    <property type="protein sequence ID" value="TRD10924.1"/>
    <property type="molecule type" value="Genomic_DNA"/>
</dbReference>
<dbReference type="SUPFAM" id="SSF55136">
    <property type="entry name" value="Probable bacterial effector-binding domain"/>
    <property type="match status" value="1"/>
</dbReference>
<evidence type="ECO:0000313" key="4">
    <source>
        <dbReference type="EMBL" id="TRD10924.1"/>
    </source>
</evidence>
<accession>A0A547PA56</accession>
<dbReference type="InterPro" id="IPR011256">
    <property type="entry name" value="Reg_factor_effector_dom_sf"/>
</dbReference>
<dbReference type="GO" id="GO:0003700">
    <property type="term" value="F:DNA-binding transcription factor activity"/>
    <property type="evidence" value="ECO:0007669"/>
    <property type="project" value="InterPro"/>
</dbReference>
<sequence length="289" mass="31409">MNTSHYMLGSIAQALEYIQSELREDRAPSLGDVARASGISPYHFHRVFKLLTGETCAQVVQRLRLAKSTAALQDPSISVTQAAMAAGYGSSQAYAKALRRELADSASAMRADPERLASAIRTLSEPDDEREAAARTARIQICSLDPLDVLLIKTEDKYPDLAETYGKLFEAAGGPQNVRAALGLPQNDMELCEEEGFGFDAAVVLSDPKNLDCITIQGGLHLLVRHIGPDHGLNDTLNAIYGFALGKPGIAFRDLPNVYHYIDDPEEVVETECRTDIYVPIDVSQGFVG</sequence>
<dbReference type="InterPro" id="IPR010499">
    <property type="entry name" value="AraC_E-bd"/>
</dbReference>
<dbReference type="Proteomes" id="UP000316343">
    <property type="component" value="Unassembled WGS sequence"/>
</dbReference>
<dbReference type="Gene3D" id="1.10.10.60">
    <property type="entry name" value="Homeodomain-like"/>
    <property type="match status" value="1"/>
</dbReference>
<dbReference type="SUPFAM" id="SSF46689">
    <property type="entry name" value="Homeodomain-like"/>
    <property type="match status" value="1"/>
</dbReference>
<proteinExistence type="predicted"/>
<dbReference type="PANTHER" id="PTHR40055:SF1">
    <property type="entry name" value="TRANSCRIPTIONAL REGULATOR YGIV-RELATED"/>
    <property type="match status" value="1"/>
</dbReference>
<keyword evidence="5" id="KW-1185">Reference proteome</keyword>
<dbReference type="InterPro" id="IPR009057">
    <property type="entry name" value="Homeodomain-like_sf"/>
</dbReference>
<dbReference type="InterPro" id="IPR029442">
    <property type="entry name" value="GyrI-like"/>
</dbReference>
<name>A0A547PA56_9SPHN</name>
<dbReference type="GO" id="GO:0043565">
    <property type="term" value="F:sequence-specific DNA binding"/>
    <property type="evidence" value="ECO:0007669"/>
    <property type="project" value="InterPro"/>
</dbReference>
<reference evidence="4 5" key="1">
    <citation type="submission" date="2019-06" db="EMBL/GenBank/DDBJ databases">
        <title>Erythrobacter insulae sp. nov., isolated from a tidal flat.</title>
        <authorList>
            <person name="Yoon J.-H."/>
        </authorList>
    </citation>
    <scope>NUCLEOTIDE SEQUENCE [LARGE SCALE GENOMIC DNA]</scope>
    <source>
        <strain evidence="4 5">JBTF-M21</strain>
    </source>
</reference>
<protein>
    <submittedName>
        <fullName evidence="4">AraC family transcriptional regulator</fullName>
    </submittedName>
</protein>
<keyword evidence="2" id="KW-0804">Transcription</keyword>
<organism evidence="4 5">
    <name type="scientific">Erythrobacter insulae</name>
    <dbReference type="NCBI Taxonomy" id="2584124"/>
    <lineage>
        <taxon>Bacteria</taxon>
        <taxon>Pseudomonadati</taxon>
        <taxon>Pseudomonadota</taxon>
        <taxon>Alphaproteobacteria</taxon>
        <taxon>Sphingomonadales</taxon>
        <taxon>Erythrobacteraceae</taxon>
        <taxon>Erythrobacter/Porphyrobacter group</taxon>
        <taxon>Erythrobacter</taxon>
    </lineage>
</organism>
<evidence type="ECO:0000313" key="5">
    <source>
        <dbReference type="Proteomes" id="UP000316343"/>
    </source>
</evidence>
<dbReference type="PANTHER" id="PTHR40055">
    <property type="entry name" value="TRANSCRIPTIONAL REGULATOR YGIV-RELATED"/>
    <property type="match status" value="1"/>
</dbReference>
<dbReference type="SMART" id="SM00871">
    <property type="entry name" value="AraC_E_bind"/>
    <property type="match status" value="1"/>
</dbReference>
<feature type="domain" description="HTH araC/xylS-type" evidence="3">
    <location>
        <begin position="12"/>
        <end position="112"/>
    </location>
</feature>
<dbReference type="InterPro" id="IPR018060">
    <property type="entry name" value="HTH_AraC"/>
</dbReference>
<evidence type="ECO:0000259" key="3">
    <source>
        <dbReference type="PROSITE" id="PS01124"/>
    </source>
</evidence>
<dbReference type="SMART" id="SM00342">
    <property type="entry name" value="HTH_ARAC"/>
    <property type="match status" value="1"/>
</dbReference>
<dbReference type="Gene3D" id="3.20.80.10">
    <property type="entry name" value="Regulatory factor, effector binding domain"/>
    <property type="match status" value="1"/>
</dbReference>
<dbReference type="Pfam" id="PF06445">
    <property type="entry name" value="GyrI-like"/>
    <property type="match status" value="1"/>
</dbReference>
<dbReference type="RefSeq" id="WP_142787186.1">
    <property type="nucleotide sequence ID" value="NZ_VHJK01000001.1"/>
</dbReference>
<dbReference type="Pfam" id="PF12833">
    <property type="entry name" value="HTH_18"/>
    <property type="match status" value="1"/>
</dbReference>
<keyword evidence="1" id="KW-0805">Transcription regulation</keyword>
<dbReference type="InterPro" id="IPR050908">
    <property type="entry name" value="SmbC-like"/>
</dbReference>